<dbReference type="Pfam" id="PF13306">
    <property type="entry name" value="LRR_5"/>
    <property type="match status" value="1"/>
</dbReference>
<dbReference type="EMBL" id="BLQM01000150">
    <property type="protein sequence ID" value="GMH69628.1"/>
    <property type="molecule type" value="Genomic_DNA"/>
</dbReference>
<dbReference type="InterPro" id="IPR053139">
    <property type="entry name" value="Surface_bspA-like"/>
</dbReference>
<evidence type="ECO:0000313" key="3">
    <source>
        <dbReference type="Proteomes" id="UP001162640"/>
    </source>
</evidence>
<name>A0A9W7EB39_9STRA</name>
<organism evidence="2 3">
    <name type="scientific">Triparma laevis f. inornata</name>
    <dbReference type="NCBI Taxonomy" id="1714386"/>
    <lineage>
        <taxon>Eukaryota</taxon>
        <taxon>Sar</taxon>
        <taxon>Stramenopiles</taxon>
        <taxon>Ochrophyta</taxon>
        <taxon>Bolidophyceae</taxon>
        <taxon>Parmales</taxon>
        <taxon>Triparmaceae</taxon>
        <taxon>Triparma</taxon>
    </lineage>
</organism>
<feature type="region of interest" description="Disordered" evidence="1">
    <location>
        <begin position="1"/>
        <end position="28"/>
    </location>
</feature>
<dbReference type="AlphaFoldDB" id="A0A9W7EB39"/>
<dbReference type="InterPro" id="IPR026906">
    <property type="entry name" value="LRR_5"/>
</dbReference>
<protein>
    <submittedName>
        <fullName evidence="2">Uncharacterized protein</fullName>
    </submittedName>
</protein>
<reference evidence="3" key="1">
    <citation type="journal article" date="2023" name="Commun. Biol.">
        <title>Genome analysis of Parmales, the sister group of diatoms, reveals the evolutionary specialization of diatoms from phago-mixotrophs to photoautotrophs.</title>
        <authorList>
            <person name="Ban H."/>
            <person name="Sato S."/>
            <person name="Yoshikawa S."/>
            <person name="Yamada K."/>
            <person name="Nakamura Y."/>
            <person name="Ichinomiya M."/>
            <person name="Sato N."/>
            <person name="Blanc-Mathieu R."/>
            <person name="Endo H."/>
            <person name="Kuwata A."/>
            <person name="Ogata H."/>
        </authorList>
    </citation>
    <scope>NUCLEOTIDE SEQUENCE [LARGE SCALE GENOMIC DNA]</scope>
</reference>
<dbReference type="PANTHER" id="PTHR45661:SF3">
    <property type="entry name" value="IG-LIKE DOMAIN-CONTAINING PROTEIN"/>
    <property type="match status" value="1"/>
</dbReference>
<comment type="caution">
    <text evidence="2">The sequence shown here is derived from an EMBL/GenBank/DDBJ whole genome shotgun (WGS) entry which is preliminary data.</text>
</comment>
<sequence length="301" mass="33451">MSPKSVATRSSSRLKAQEFGGERSGEYGESQIQVQGHLPDVAPAAPTSKDDFMATDDFRRLLRGYMDVTVLFYTFRLVSKPWQRIAEEEIDREFESGVLTNHGGNDINCQTANARRERRKLVTRVIFLLNITKVGDGACCYAANLVVVDIPEGVTSIGDHAFCDCSSLTIVSFPRTLTSIVAGAFAHCRRLDNVDLLHTNLQELGDNAFEGCLELKSMTIPDSLQTLGYKIFADCFKLVPFCIDGQDSDAMIEYLRFHQERVEIVSNMITKREAEVAAKKLKAALRAENATVSSRIAQLEI</sequence>
<dbReference type="SUPFAM" id="SSF52058">
    <property type="entry name" value="L domain-like"/>
    <property type="match status" value="1"/>
</dbReference>
<feature type="compositionally biased region" description="Polar residues" evidence="1">
    <location>
        <begin position="1"/>
        <end position="14"/>
    </location>
</feature>
<dbReference type="Gene3D" id="3.80.10.10">
    <property type="entry name" value="Ribonuclease Inhibitor"/>
    <property type="match status" value="1"/>
</dbReference>
<dbReference type="PANTHER" id="PTHR45661">
    <property type="entry name" value="SURFACE ANTIGEN"/>
    <property type="match status" value="1"/>
</dbReference>
<accession>A0A9W7EB39</accession>
<dbReference type="InterPro" id="IPR032675">
    <property type="entry name" value="LRR_dom_sf"/>
</dbReference>
<evidence type="ECO:0000256" key="1">
    <source>
        <dbReference type="SAM" id="MobiDB-lite"/>
    </source>
</evidence>
<dbReference type="Proteomes" id="UP001162640">
    <property type="component" value="Unassembled WGS sequence"/>
</dbReference>
<gene>
    <name evidence="2" type="ORF">TL16_g05205</name>
</gene>
<evidence type="ECO:0000313" key="2">
    <source>
        <dbReference type="EMBL" id="GMH69628.1"/>
    </source>
</evidence>
<proteinExistence type="predicted"/>